<feature type="region of interest" description="Disordered" evidence="12">
    <location>
        <begin position="389"/>
        <end position="446"/>
    </location>
</feature>
<dbReference type="GO" id="GO:0005634">
    <property type="term" value="C:nucleus"/>
    <property type="evidence" value="ECO:0007669"/>
    <property type="project" value="TreeGrafter"/>
</dbReference>
<feature type="compositionally biased region" description="Basic residues" evidence="12">
    <location>
        <begin position="403"/>
        <end position="420"/>
    </location>
</feature>
<keyword evidence="9" id="KW-0862">Zinc</keyword>
<dbReference type="InterPro" id="IPR050164">
    <property type="entry name" value="Peptidase_C19"/>
</dbReference>
<dbReference type="AlphaFoldDB" id="A0A5B7CCX5"/>
<dbReference type="SUPFAM" id="SSF54001">
    <property type="entry name" value="Cysteine proteinases"/>
    <property type="match status" value="1"/>
</dbReference>
<proteinExistence type="inferred from homology"/>
<dbReference type="PANTHER" id="PTHR24006:SF781">
    <property type="entry name" value="LD34905P"/>
    <property type="match status" value="1"/>
</dbReference>
<comment type="catalytic activity">
    <reaction evidence="1">
        <text>Thiol-dependent hydrolysis of ester, thioester, amide, peptide and isopeptide bonds formed by the C-terminal Gly of ubiquitin (a 76-residue protein attached to proteins as an intracellular targeting signal).</text>
        <dbReference type="EC" id="3.4.19.12"/>
    </reaction>
</comment>
<name>A0A5B7CCX5_DAVIN</name>
<evidence type="ECO:0000259" key="13">
    <source>
        <dbReference type="PROSITE" id="PS50235"/>
    </source>
</evidence>
<evidence type="ECO:0000256" key="10">
    <source>
        <dbReference type="ARBA" id="ARBA00058678"/>
    </source>
</evidence>
<feature type="region of interest" description="Disordered" evidence="12">
    <location>
        <begin position="795"/>
        <end position="819"/>
    </location>
</feature>
<dbReference type="PROSITE" id="PS00973">
    <property type="entry name" value="USP_2"/>
    <property type="match status" value="1"/>
</dbReference>
<dbReference type="SUPFAM" id="SSF57850">
    <property type="entry name" value="RING/U-box"/>
    <property type="match status" value="1"/>
</dbReference>
<keyword evidence="6 11" id="KW-0863">Zinc-finger</keyword>
<dbReference type="Gene3D" id="3.90.70.10">
    <property type="entry name" value="Cysteine proteinases"/>
    <property type="match status" value="2"/>
</dbReference>
<dbReference type="PANTHER" id="PTHR24006">
    <property type="entry name" value="UBIQUITIN CARBOXYL-TERMINAL HYDROLASE"/>
    <property type="match status" value="1"/>
</dbReference>
<evidence type="ECO:0000256" key="5">
    <source>
        <dbReference type="ARBA" id="ARBA00022723"/>
    </source>
</evidence>
<protein>
    <recommendedName>
        <fullName evidence="3">ubiquitinyl hydrolase 1</fullName>
        <ecNumber evidence="3">3.4.19.12</ecNumber>
    </recommendedName>
</protein>
<comment type="similarity">
    <text evidence="2">Belongs to the peptidase C19 family.</text>
</comment>
<dbReference type="GO" id="GO:0016579">
    <property type="term" value="P:protein deubiquitination"/>
    <property type="evidence" value="ECO:0007669"/>
    <property type="project" value="InterPro"/>
</dbReference>
<evidence type="ECO:0000256" key="9">
    <source>
        <dbReference type="ARBA" id="ARBA00022833"/>
    </source>
</evidence>
<dbReference type="EMBL" id="GHES01048196">
    <property type="protein sequence ID" value="MPA78755.1"/>
    <property type="molecule type" value="Transcribed_RNA"/>
</dbReference>
<dbReference type="FunFam" id="3.30.40.10:FF:000900">
    <property type="entry name" value="Ubiquitinyl hydrolase 1"/>
    <property type="match status" value="1"/>
</dbReference>
<dbReference type="SMART" id="SM00290">
    <property type="entry name" value="ZnF_UBP"/>
    <property type="match status" value="1"/>
</dbReference>
<evidence type="ECO:0000256" key="6">
    <source>
        <dbReference type="ARBA" id="ARBA00022771"/>
    </source>
</evidence>
<dbReference type="InterPro" id="IPR038765">
    <property type="entry name" value="Papain-like_cys_pep_sf"/>
</dbReference>
<organism evidence="15">
    <name type="scientific">Davidia involucrata</name>
    <name type="common">Dove tree</name>
    <dbReference type="NCBI Taxonomy" id="16924"/>
    <lineage>
        <taxon>Eukaryota</taxon>
        <taxon>Viridiplantae</taxon>
        <taxon>Streptophyta</taxon>
        <taxon>Embryophyta</taxon>
        <taxon>Tracheophyta</taxon>
        <taxon>Spermatophyta</taxon>
        <taxon>Magnoliopsida</taxon>
        <taxon>eudicotyledons</taxon>
        <taxon>Gunneridae</taxon>
        <taxon>Pentapetalae</taxon>
        <taxon>asterids</taxon>
        <taxon>Cornales</taxon>
        <taxon>Nyssaceae</taxon>
        <taxon>Davidia</taxon>
    </lineage>
</organism>
<dbReference type="Gene3D" id="3.30.40.10">
    <property type="entry name" value="Zinc/RING finger domain, C3HC4 (zinc finger)"/>
    <property type="match status" value="1"/>
</dbReference>
<dbReference type="InterPro" id="IPR001394">
    <property type="entry name" value="Peptidase_C19_UCH"/>
</dbReference>
<dbReference type="PROSITE" id="PS50271">
    <property type="entry name" value="ZF_UBP"/>
    <property type="match status" value="1"/>
</dbReference>
<feature type="compositionally biased region" description="Polar residues" evidence="12">
    <location>
        <begin position="19"/>
        <end position="31"/>
    </location>
</feature>
<dbReference type="GO" id="GO:0006508">
    <property type="term" value="P:proteolysis"/>
    <property type="evidence" value="ECO:0007669"/>
    <property type="project" value="UniProtKB-KW"/>
</dbReference>
<feature type="region of interest" description="Disordered" evidence="12">
    <location>
        <begin position="1"/>
        <end position="32"/>
    </location>
</feature>
<reference evidence="15" key="1">
    <citation type="submission" date="2019-08" db="EMBL/GenBank/DDBJ databases">
        <title>Reference gene set and small RNA set construction with multiple tissues from Davidia involucrata Baill.</title>
        <authorList>
            <person name="Yang H."/>
            <person name="Zhou C."/>
            <person name="Li G."/>
            <person name="Wang J."/>
            <person name="Gao P."/>
            <person name="Wang M."/>
            <person name="Wang R."/>
            <person name="Zhao Y."/>
        </authorList>
    </citation>
    <scope>NUCLEOTIDE SEQUENCE</scope>
    <source>
        <tissue evidence="15">Mixed with DoveR01_LX</tissue>
    </source>
</reference>
<comment type="function">
    <text evidence="10">Recognizes and hydrolyzes the peptide bond at the C-terminal Gly of ubiquitin. Involved in the processing of poly-ubiquitin precursors as well as that of ubiquitinated proteins. Is involved in resistance to the arginine analog canavanine (CAN).</text>
</comment>
<dbReference type="Pfam" id="PF00443">
    <property type="entry name" value="UCH"/>
    <property type="match status" value="1"/>
</dbReference>
<dbReference type="InterPro" id="IPR018200">
    <property type="entry name" value="USP_CS"/>
</dbReference>
<evidence type="ECO:0000256" key="8">
    <source>
        <dbReference type="ARBA" id="ARBA00022801"/>
    </source>
</evidence>
<feature type="region of interest" description="Disordered" evidence="12">
    <location>
        <begin position="85"/>
        <end position="105"/>
    </location>
</feature>
<dbReference type="EC" id="3.4.19.12" evidence="3"/>
<dbReference type="GO" id="GO:0005829">
    <property type="term" value="C:cytosol"/>
    <property type="evidence" value="ECO:0007669"/>
    <property type="project" value="TreeGrafter"/>
</dbReference>
<evidence type="ECO:0000256" key="3">
    <source>
        <dbReference type="ARBA" id="ARBA00012759"/>
    </source>
</evidence>
<keyword evidence="7" id="KW-0833">Ubl conjugation pathway</keyword>
<dbReference type="InterPro" id="IPR001607">
    <property type="entry name" value="Znf_UBP"/>
</dbReference>
<dbReference type="Pfam" id="PF02148">
    <property type="entry name" value="zf-UBP"/>
    <property type="match status" value="1"/>
</dbReference>
<dbReference type="GO" id="GO:0008270">
    <property type="term" value="F:zinc ion binding"/>
    <property type="evidence" value="ECO:0007669"/>
    <property type="project" value="UniProtKB-KW"/>
</dbReference>
<evidence type="ECO:0000256" key="4">
    <source>
        <dbReference type="ARBA" id="ARBA00022670"/>
    </source>
</evidence>
<feature type="compositionally biased region" description="Acidic residues" evidence="12">
    <location>
        <begin position="945"/>
        <end position="954"/>
    </location>
</feature>
<feature type="compositionally biased region" description="Polar residues" evidence="12">
    <location>
        <begin position="431"/>
        <end position="441"/>
    </location>
</feature>
<dbReference type="InterPro" id="IPR028889">
    <property type="entry name" value="USP"/>
</dbReference>
<evidence type="ECO:0000256" key="2">
    <source>
        <dbReference type="ARBA" id="ARBA00009085"/>
    </source>
</evidence>
<evidence type="ECO:0000256" key="11">
    <source>
        <dbReference type="PROSITE-ProRule" id="PRU00502"/>
    </source>
</evidence>
<dbReference type="PROSITE" id="PS00972">
    <property type="entry name" value="USP_1"/>
    <property type="match status" value="1"/>
</dbReference>
<keyword evidence="4" id="KW-0645">Protease</keyword>
<feature type="region of interest" description="Disordered" evidence="12">
    <location>
        <begin position="910"/>
        <end position="958"/>
    </location>
</feature>
<evidence type="ECO:0000256" key="12">
    <source>
        <dbReference type="SAM" id="MobiDB-lite"/>
    </source>
</evidence>
<feature type="compositionally biased region" description="Basic residues" evidence="12">
    <location>
        <begin position="87"/>
        <end position="98"/>
    </location>
</feature>
<dbReference type="GO" id="GO:0004843">
    <property type="term" value="F:cysteine-type deubiquitinase activity"/>
    <property type="evidence" value="ECO:0007669"/>
    <property type="project" value="UniProtKB-EC"/>
</dbReference>
<dbReference type="PROSITE" id="PS50235">
    <property type="entry name" value="USP_3"/>
    <property type="match status" value="1"/>
</dbReference>
<keyword evidence="8" id="KW-0378">Hydrolase</keyword>
<evidence type="ECO:0000256" key="7">
    <source>
        <dbReference type="ARBA" id="ARBA00022786"/>
    </source>
</evidence>
<feature type="compositionally biased region" description="Basic residues" evidence="12">
    <location>
        <begin position="1"/>
        <end position="16"/>
    </location>
</feature>
<sequence>MGKKVKKKARSGHKEKRVATSSPITVSQQDIPSVETVDDGVSVVKERKICAHLDKGVDLVKVSSKFGSSEPLRCEDCREGVVDRRASKGRGKHGKKKGGGSVDSRPESKAIWVCLECGHFSCGGIGFPTTPQSHAVRHARQTRHPLAVQFENPHLRWCFPCNTLIPVGKSEENGEQRDILSDIVKMIKGRSSEGASMDVEDVWFGSGSVTSEIKSGNTVSSSSDGRGGYVVRGLVNMGNTCFFNSVMQNLLAMDRLRDYLSKLDGSVGPLTVALKKLYNETSPGTGLRNVITPKSFFGCVCAKAPQFRGYQQHDSHELLRCLLDGLSTEESSARKQINYSQEDGFSPNLGPTFVDAIFGGQLSSTVCCLECGHLSTVYEPFLDLSLPVPTKKPPSKKAQPIARAKKSKPPPKRSGRIRSKVNRDTDPVPAQSISNPPNSGKSSCQVQSSAAVAEKLAASSGEFTSLESIGRNTVVDDKDMISQNLSATQECGNKQFSEKVKEETVASVDSLTWLDYIEPGIVSNDHDMASQNNDVSVIQDSGNEDAAQNEVLLCNNVESSSQVCSLYTEKTATSLGDSTWLNNVEPGTSSDNHDRGSEINVKSVIQNSGNKDAVQNNAFFPNDSESSSQVSSFCMESNQKVDLSGNSWEDEFPLQVQGSEVLLLPYKEETSTSDEVLRGEGEISSSAVGYEQDSLDFDGFGDLFNEPEVAAAPNMKPLSSDNDFQANEAAETGFLAANSSESDPDEVDNTDSPVSIDSCLAYFTKAELLSNEHAWHCENCSKALQEQRMKLRKKQQKPIPKNGINGGEDRIQNSPSGLDKDCSFPVEVRNLSNGNIKRDVPNTFDESLASHNGKIDKNENCILETNQKVELNPVASQLEEGKGEMNNALPELSQSFSSYKTCSPASFSSQASDSCSVHGPSSAGCNTDKVQHRESQSSAGRCESEGSEDEEMDSESVKVKKDATKRILIDRAPPILTIHLKRFSQDARGRLSKLNGHVVFKDTIDLRPFMDPRSRCAEREMYEYRLVGVVEHTGTMRGGHYVAYVRGGTKKSMGKADKENRDFVWYQANDAYVREASLEEVLCCEAYILFYEKN</sequence>
<feature type="domain" description="USP" evidence="13">
    <location>
        <begin position="232"/>
        <end position="1094"/>
    </location>
</feature>
<dbReference type="InterPro" id="IPR013083">
    <property type="entry name" value="Znf_RING/FYVE/PHD"/>
</dbReference>
<feature type="domain" description="UBP-type" evidence="14">
    <location>
        <begin position="48"/>
        <end position="185"/>
    </location>
</feature>
<evidence type="ECO:0000256" key="1">
    <source>
        <dbReference type="ARBA" id="ARBA00000707"/>
    </source>
</evidence>
<gene>
    <name evidence="15" type="ORF">Din_048196</name>
</gene>
<keyword evidence="5" id="KW-0479">Metal-binding</keyword>
<evidence type="ECO:0000259" key="14">
    <source>
        <dbReference type="PROSITE" id="PS50271"/>
    </source>
</evidence>
<evidence type="ECO:0000313" key="15">
    <source>
        <dbReference type="EMBL" id="MPA78755.1"/>
    </source>
</evidence>
<accession>A0A5B7CCX5</accession>